<sequence>MWSGICYTRISDGESVFYQAPPLGECVAIKMINKKVVDQYLKRRINATPQDELRNVGNDYISEVINIGACENPYKEMSRMLEIGDNKHVLGCHEFLQDDKHIYMILPHACGPFYSLDKYIYKTPSEDPIPVAEVQNLFKQILNILAYLEERGIHYRDVSPDNFIFLGPNHLVATDLAMSVRIPLDDSSSQRTLIRGMGMFGTCAFMAPEIYRNFRKFDGVAADLWSAVVILYSMLTGIPFYRRPDPMQDVSYRYYVVAEGFAPIAGEIAQDVLEEISDPDIGDPFLQAELAAKERINEVIPPDARKLFYNVFRVNARERWTLAQVMESDFVNRRQDQS</sequence>
<proteinExistence type="predicted"/>
<dbReference type="SMART" id="SM00220">
    <property type="entry name" value="S_TKc"/>
    <property type="match status" value="1"/>
</dbReference>
<dbReference type="PANTHER" id="PTHR24345:SF91">
    <property type="entry name" value="SERINE_THREONINE-PROTEIN KINASE PLK4"/>
    <property type="match status" value="1"/>
</dbReference>
<name>A0A7S2YN43_9STRA</name>
<keyword evidence="5" id="KW-0067">ATP-binding</keyword>
<gene>
    <name evidence="7" type="ORF">APAL1065_LOCUS22080</name>
</gene>
<reference evidence="7" key="1">
    <citation type="submission" date="2021-01" db="EMBL/GenBank/DDBJ databases">
        <authorList>
            <person name="Corre E."/>
            <person name="Pelletier E."/>
            <person name="Niang G."/>
            <person name="Scheremetjew M."/>
            <person name="Finn R."/>
            <person name="Kale V."/>
            <person name="Holt S."/>
            <person name="Cochrane G."/>
            <person name="Meng A."/>
            <person name="Brown T."/>
            <person name="Cohen L."/>
        </authorList>
    </citation>
    <scope>NUCLEOTIDE SEQUENCE</scope>
    <source>
        <strain evidence="7">CCMP125</strain>
    </source>
</reference>
<evidence type="ECO:0000313" key="7">
    <source>
        <dbReference type="EMBL" id="CAD9985245.1"/>
    </source>
</evidence>
<evidence type="ECO:0000256" key="5">
    <source>
        <dbReference type="ARBA" id="ARBA00022840"/>
    </source>
</evidence>
<dbReference type="PROSITE" id="PS50011">
    <property type="entry name" value="PROTEIN_KINASE_DOM"/>
    <property type="match status" value="1"/>
</dbReference>
<organism evidence="7">
    <name type="scientific">Entomoneis paludosa</name>
    <dbReference type="NCBI Taxonomy" id="265537"/>
    <lineage>
        <taxon>Eukaryota</taxon>
        <taxon>Sar</taxon>
        <taxon>Stramenopiles</taxon>
        <taxon>Ochrophyta</taxon>
        <taxon>Bacillariophyta</taxon>
        <taxon>Bacillariophyceae</taxon>
        <taxon>Bacillariophycidae</taxon>
        <taxon>Entomoneidaceae</taxon>
        <taxon>Entomoneis</taxon>
    </lineage>
</organism>
<evidence type="ECO:0000256" key="4">
    <source>
        <dbReference type="ARBA" id="ARBA00022777"/>
    </source>
</evidence>
<protein>
    <recommendedName>
        <fullName evidence="6">Protein kinase domain-containing protein</fullName>
    </recommendedName>
</protein>
<accession>A0A7S2YN43</accession>
<dbReference type="GO" id="GO:0005524">
    <property type="term" value="F:ATP binding"/>
    <property type="evidence" value="ECO:0007669"/>
    <property type="project" value="UniProtKB-KW"/>
</dbReference>
<keyword evidence="4" id="KW-0418">Kinase</keyword>
<dbReference type="AlphaFoldDB" id="A0A7S2YN43"/>
<dbReference type="Gene3D" id="1.10.510.10">
    <property type="entry name" value="Transferase(Phosphotransferase) domain 1"/>
    <property type="match status" value="1"/>
</dbReference>
<evidence type="ECO:0000259" key="6">
    <source>
        <dbReference type="PROSITE" id="PS50011"/>
    </source>
</evidence>
<evidence type="ECO:0000256" key="1">
    <source>
        <dbReference type="ARBA" id="ARBA00022527"/>
    </source>
</evidence>
<keyword evidence="2" id="KW-0808">Transferase</keyword>
<evidence type="ECO:0000256" key="2">
    <source>
        <dbReference type="ARBA" id="ARBA00022679"/>
    </source>
</evidence>
<dbReference type="Pfam" id="PF00069">
    <property type="entry name" value="Pkinase"/>
    <property type="match status" value="1"/>
</dbReference>
<dbReference type="GO" id="GO:0004674">
    <property type="term" value="F:protein serine/threonine kinase activity"/>
    <property type="evidence" value="ECO:0007669"/>
    <property type="project" value="UniProtKB-KW"/>
</dbReference>
<keyword evidence="1" id="KW-0723">Serine/threonine-protein kinase</keyword>
<dbReference type="PANTHER" id="PTHR24345">
    <property type="entry name" value="SERINE/THREONINE-PROTEIN KINASE PLK"/>
    <property type="match status" value="1"/>
</dbReference>
<keyword evidence="3" id="KW-0547">Nucleotide-binding</keyword>
<dbReference type="GO" id="GO:0005634">
    <property type="term" value="C:nucleus"/>
    <property type="evidence" value="ECO:0007669"/>
    <property type="project" value="TreeGrafter"/>
</dbReference>
<feature type="domain" description="Protein kinase" evidence="6">
    <location>
        <begin position="1"/>
        <end position="331"/>
    </location>
</feature>
<dbReference type="SUPFAM" id="SSF56112">
    <property type="entry name" value="Protein kinase-like (PK-like)"/>
    <property type="match status" value="1"/>
</dbReference>
<dbReference type="EMBL" id="HBHT01032838">
    <property type="protein sequence ID" value="CAD9985245.1"/>
    <property type="molecule type" value="Transcribed_RNA"/>
</dbReference>
<dbReference type="InterPro" id="IPR011009">
    <property type="entry name" value="Kinase-like_dom_sf"/>
</dbReference>
<dbReference type="InterPro" id="IPR000719">
    <property type="entry name" value="Prot_kinase_dom"/>
</dbReference>
<evidence type="ECO:0000256" key="3">
    <source>
        <dbReference type="ARBA" id="ARBA00022741"/>
    </source>
</evidence>